<proteinExistence type="predicted"/>
<gene>
    <name evidence="6" type="primary">steT_5</name>
    <name evidence="6" type="ORF">LuPra_05477</name>
</gene>
<evidence type="ECO:0000313" key="6">
    <source>
        <dbReference type="EMBL" id="AMY12204.1"/>
    </source>
</evidence>
<feature type="transmembrane region" description="Helical" evidence="5">
    <location>
        <begin position="186"/>
        <end position="205"/>
    </location>
</feature>
<accession>A0A143PWK8</accession>
<evidence type="ECO:0000313" key="7">
    <source>
        <dbReference type="Proteomes" id="UP000076079"/>
    </source>
</evidence>
<evidence type="ECO:0000256" key="1">
    <source>
        <dbReference type="ARBA" id="ARBA00004141"/>
    </source>
</evidence>
<protein>
    <submittedName>
        <fullName evidence="6">Serine/threonine exchanger SteT</fullName>
    </submittedName>
</protein>
<dbReference type="OrthoDB" id="9762947at2"/>
<reference evidence="6 7" key="1">
    <citation type="journal article" date="2016" name="Genome Announc.">
        <title>First Complete Genome Sequence of a Subdivision 6 Acidobacterium Strain.</title>
        <authorList>
            <person name="Huang S."/>
            <person name="Vieira S."/>
            <person name="Bunk B."/>
            <person name="Riedel T."/>
            <person name="Sproer C."/>
            <person name="Overmann J."/>
        </authorList>
    </citation>
    <scope>NUCLEOTIDE SEQUENCE [LARGE SCALE GENOMIC DNA]</scope>
    <source>
        <strain evidence="7">DSM 100886 HEG_-6_39</strain>
    </source>
</reference>
<feature type="transmembrane region" description="Helical" evidence="5">
    <location>
        <begin position="309"/>
        <end position="328"/>
    </location>
</feature>
<dbReference type="GO" id="GO:0016020">
    <property type="term" value="C:membrane"/>
    <property type="evidence" value="ECO:0007669"/>
    <property type="project" value="UniProtKB-SubCell"/>
</dbReference>
<feature type="transmembrane region" description="Helical" evidence="5">
    <location>
        <begin position="101"/>
        <end position="130"/>
    </location>
</feature>
<dbReference type="PANTHER" id="PTHR11785">
    <property type="entry name" value="AMINO ACID TRANSPORTER"/>
    <property type="match status" value="1"/>
</dbReference>
<dbReference type="STRING" id="1855912.LuPra_05477"/>
<dbReference type="Gene3D" id="1.20.1740.10">
    <property type="entry name" value="Amino acid/polyamine transporter I"/>
    <property type="match status" value="1"/>
</dbReference>
<sequence length="468" mass="48542">MTPAHTPGGAGGEPARSDQLERRLSAYDAAAVVVSNVIGSGILFMPAIVAGMVGNPSAMLAVWLGGGVLAFAGAMAYAELAALRPKSGGEYVYLREAFGPLAAFLTGWTSFVAGFSGAIAATSVGLAGFVGRFFPAAGDATPWVSLPLGVVTLTLSAQAIVSLTAIFALSLVHILGIGPGRLVQNALALVKVCALLVFVAAGLSIGQGSTAHFTGGAPWVPSGMLLALIPVMFSYSGWNAAAYLAEEVKDPTRNVPRALAMGTIAVVIVYVAMNVVYLYALDVRAMSTVQVRIVDAAAEVLFGPRVADLLTVVSIFIVLGSISANIFAGPRVYYAMARDGLFLAPAARVNPRTHTPAFAIAAQAAWSAVLVLTGTFERLVTYTGFAVVLFAGIAVLALFVLRRREPDAPRPFRALGYPVAPGLFVLASAAMVVNAIWREPLPSLGGLAILAAGIPVYWLFQRRLVAKA</sequence>
<evidence type="ECO:0000256" key="5">
    <source>
        <dbReference type="SAM" id="Phobius"/>
    </source>
</evidence>
<name>A0A143PWK8_LUTPR</name>
<keyword evidence="4 5" id="KW-0472">Membrane</keyword>
<organism evidence="6 7">
    <name type="scientific">Luteitalea pratensis</name>
    <dbReference type="NCBI Taxonomy" id="1855912"/>
    <lineage>
        <taxon>Bacteria</taxon>
        <taxon>Pseudomonadati</taxon>
        <taxon>Acidobacteriota</taxon>
        <taxon>Vicinamibacteria</taxon>
        <taxon>Vicinamibacterales</taxon>
        <taxon>Vicinamibacteraceae</taxon>
        <taxon>Luteitalea</taxon>
    </lineage>
</organism>
<keyword evidence="7" id="KW-1185">Reference proteome</keyword>
<feature type="transmembrane region" description="Helical" evidence="5">
    <location>
        <begin position="382"/>
        <end position="402"/>
    </location>
</feature>
<dbReference type="EMBL" id="CP015136">
    <property type="protein sequence ID" value="AMY12204.1"/>
    <property type="molecule type" value="Genomic_DNA"/>
</dbReference>
<dbReference type="PIRSF" id="PIRSF006060">
    <property type="entry name" value="AA_transporter"/>
    <property type="match status" value="1"/>
</dbReference>
<comment type="subcellular location">
    <subcellularLocation>
        <location evidence="1">Membrane</location>
        <topology evidence="1">Multi-pass membrane protein</topology>
    </subcellularLocation>
</comment>
<dbReference type="InterPro" id="IPR050598">
    <property type="entry name" value="AminoAcid_Transporter"/>
</dbReference>
<dbReference type="PANTHER" id="PTHR11785:SF512">
    <property type="entry name" value="SOBREMESA, ISOFORM B"/>
    <property type="match status" value="1"/>
</dbReference>
<dbReference type="InterPro" id="IPR002293">
    <property type="entry name" value="AA/rel_permease1"/>
</dbReference>
<reference evidence="7" key="2">
    <citation type="submission" date="2016-04" db="EMBL/GenBank/DDBJ databases">
        <title>First Complete Genome Sequence of a Subdivision 6 Acidobacterium.</title>
        <authorList>
            <person name="Huang S."/>
            <person name="Vieira S."/>
            <person name="Bunk B."/>
            <person name="Riedel T."/>
            <person name="Sproeer C."/>
            <person name="Overmann J."/>
        </authorList>
    </citation>
    <scope>NUCLEOTIDE SEQUENCE [LARGE SCALE GENOMIC DNA]</scope>
    <source>
        <strain evidence="7">DSM 100886 HEG_-6_39</strain>
    </source>
</reference>
<keyword evidence="2 5" id="KW-0812">Transmembrane</keyword>
<dbReference type="AlphaFoldDB" id="A0A143PWK8"/>
<dbReference type="GO" id="GO:0015179">
    <property type="term" value="F:L-amino acid transmembrane transporter activity"/>
    <property type="evidence" value="ECO:0007669"/>
    <property type="project" value="TreeGrafter"/>
</dbReference>
<keyword evidence="3 5" id="KW-1133">Transmembrane helix</keyword>
<evidence type="ECO:0000256" key="4">
    <source>
        <dbReference type="ARBA" id="ARBA00023136"/>
    </source>
</evidence>
<dbReference type="RefSeq" id="WP_157899748.1">
    <property type="nucleotide sequence ID" value="NZ_CP015136.1"/>
</dbReference>
<feature type="transmembrane region" description="Helical" evidence="5">
    <location>
        <begin position="26"/>
        <end position="48"/>
    </location>
</feature>
<feature type="transmembrane region" description="Helical" evidence="5">
    <location>
        <begin position="225"/>
        <end position="246"/>
    </location>
</feature>
<evidence type="ECO:0000256" key="3">
    <source>
        <dbReference type="ARBA" id="ARBA00022989"/>
    </source>
</evidence>
<dbReference type="Pfam" id="PF13520">
    <property type="entry name" value="AA_permease_2"/>
    <property type="match status" value="1"/>
</dbReference>
<dbReference type="Proteomes" id="UP000076079">
    <property type="component" value="Chromosome"/>
</dbReference>
<evidence type="ECO:0000256" key="2">
    <source>
        <dbReference type="ARBA" id="ARBA00022692"/>
    </source>
</evidence>
<feature type="transmembrane region" description="Helical" evidence="5">
    <location>
        <begin position="60"/>
        <end position="80"/>
    </location>
</feature>
<dbReference type="KEGG" id="abac:LuPra_05477"/>
<feature type="transmembrane region" description="Helical" evidence="5">
    <location>
        <begin position="150"/>
        <end position="174"/>
    </location>
</feature>
<feature type="transmembrane region" description="Helical" evidence="5">
    <location>
        <begin position="414"/>
        <end position="437"/>
    </location>
</feature>
<feature type="transmembrane region" description="Helical" evidence="5">
    <location>
        <begin position="357"/>
        <end position="376"/>
    </location>
</feature>
<feature type="transmembrane region" description="Helical" evidence="5">
    <location>
        <begin position="258"/>
        <end position="280"/>
    </location>
</feature>
<feature type="transmembrane region" description="Helical" evidence="5">
    <location>
        <begin position="443"/>
        <end position="460"/>
    </location>
</feature>